<name>A0A2M8W2A2_9RHOB</name>
<comment type="caution">
    <text evidence="4">The sequence shown here is derived from an EMBL/GenBank/DDBJ whole genome shotgun (WGS) entry which is preliminary data.</text>
</comment>
<proteinExistence type="predicted"/>
<organism evidence="4 5">
    <name type="scientific">Yoonia maricola</name>
    <dbReference type="NCBI Taxonomy" id="420999"/>
    <lineage>
        <taxon>Bacteria</taxon>
        <taxon>Pseudomonadati</taxon>
        <taxon>Pseudomonadota</taxon>
        <taxon>Alphaproteobacteria</taxon>
        <taxon>Rhodobacterales</taxon>
        <taxon>Paracoccaceae</taxon>
        <taxon>Yoonia</taxon>
    </lineage>
</organism>
<feature type="region of interest" description="Disordered" evidence="1">
    <location>
        <begin position="67"/>
        <end position="92"/>
    </location>
</feature>
<evidence type="ECO:0000256" key="1">
    <source>
        <dbReference type="SAM" id="MobiDB-lite"/>
    </source>
</evidence>
<evidence type="ECO:0000256" key="3">
    <source>
        <dbReference type="SAM" id="SignalP"/>
    </source>
</evidence>
<protein>
    <submittedName>
        <fullName evidence="4">Uncharacterized protein</fullName>
    </submittedName>
</protein>
<feature type="signal peptide" evidence="3">
    <location>
        <begin position="1"/>
        <end position="21"/>
    </location>
</feature>
<keyword evidence="2" id="KW-1133">Transmembrane helix</keyword>
<dbReference type="RefSeq" id="WP_100369013.1">
    <property type="nucleotide sequence ID" value="NZ_PGTY01000003.1"/>
</dbReference>
<evidence type="ECO:0000313" key="5">
    <source>
        <dbReference type="Proteomes" id="UP000228531"/>
    </source>
</evidence>
<sequence>MFTKTTALAAALALCTTSAFAGGLADEIVEAPVMEEAVAPVAGSSVDPTYIVVGILAALLIAAAVNNDDDDDDEPDDSDEQIEEPEEPGINF</sequence>
<feature type="transmembrane region" description="Helical" evidence="2">
    <location>
        <begin position="49"/>
        <end position="65"/>
    </location>
</feature>
<reference evidence="4 5" key="1">
    <citation type="submission" date="2017-11" db="EMBL/GenBank/DDBJ databases">
        <title>Genomic Encyclopedia of Archaeal and Bacterial Type Strains, Phase II (KMG-II): From Individual Species to Whole Genera.</title>
        <authorList>
            <person name="Goeker M."/>
        </authorList>
    </citation>
    <scope>NUCLEOTIDE SEQUENCE [LARGE SCALE GENOMIC DNA]</scope>
    <source>
        <strain evidence="4 5">DSM 29128</strain>
    </source>
</reference>
<accession>A0A2M8W2A2</accession>
<keyword evidence="5" id="KW-1185">Reference proteome</keyword>
<keyword evidence="2" id="KW-0812">Transmembrane</keyword>
<dbReference type="EMBL" id="PGTY01000003">
    <property type="protein sequence ID" value="PJI85062.1"/>
    <property type="molecule type" value="Genomic_DNA"/>
</dbReference>
<evidence type="ECO:0000313" key="4">
    <source>
        <dbReference type="EMBL" id="PJI85062.1"/>
    </source>
</evidence>
<dbReference type="AlphaFoldDB" id="A0A2M8W2A2"/>
<dbReference type="Proteomes" id="UP000228531">
    <property type="component" value="Unassembled WGS sequence"/>
</dbReference>
<keyword evidence="2" id="KW-0472">Membrane</keyword>
<evidence type="ECO:0000256" key="2">
    <source>
        <dbReference type="SAM" id="Phobius"/>
    </source>
</evidence>
<feature type="chain" id="PRO_5014740900" evidence="3">
    <location>
        <begin position="22"/>
        <end position="92"/>
    </location>
</feature>
<keyword evidence="3" id="KW-0732">Signal</keyword>
<gene>
    <name evidence="4" type="ORF">BC777_3058</name>
</gene>